<proteinExistence type="predicted"/>
<name>A0A8H4L5V3_9HYPO</name>
<organism evidence="1 2">
    <name type="scientific">Fusarium albosuccineum</name>
    <dbReference type="NCBI Taxonomy" id="1237068"/>
    <lineage>
        <taxon>Eukaryota</taxon>
        <taxon>Fungi</taxon>
        <taxon>Dikarya</taxon>
        <taxon>Ascomycota</taxon>
        <taxon>Pezizomycotina</taxon>
        <taxon>Sordariomycetes</taxon>
        <taxon>Hypocreomycetidae</taxon>
        <taxon>Hypocreales</taxon>
        <taxon>Nectriaceae</taxon>
        <taxon>Fusarium</taxon>
        <taxon>Fusarium decemcellulare species complex</taxon>
    </lineage>
</organism>
<protein>
    <submittedName>
        <fullName evidence="1">Uncharacterized protein</fullName>
    </submittedName>
</protein>
<sequence>MISFGTAQAGPNTLARYNPSNRTISANTRYQPLDIDANILPSFPAGMHPLIVQAGYQNDIRMTALNLVPLQIASLMQGDLIVPWVDATKDGKTPIGVPVNFYIGGTNGKTLQAIVPSIASAVSPFEGTTIFPATFAPDTSAAKALPNGLYSIQVKPYLLPNTISGPGIYAEAFDMLFKLTDTSPYTARTFHSLLNIPQLLNNKKCQRNTIYFNETFADPKMAVGEVTLYHQILATPPAGLEGTYTDVYCYSANGQVVSSVGESCLDAAANMDPKAKL</sequence>
<dbReference type="OrthoDB" id="265717at2759"/>
<keyword evidence="2" id="KW-1185">Reference proteome</keyword>
<dbReference type="Proteomes" id="UP000554235">
    <property type="component" value="Unassembled WGS sequence"/>
</dbReference>
<dbReference type="EMBL" id="JAADYS010001471">
    <property type="protein sequence ID" value="KAF4462831.1"/>
    <property type="molecule type" value="Genomic_DNA"/>
</dbReference>
<evidence type="ECO:0000313" key="2">
    <source>
        <dbReference type="Proteomes" id="UP000554235"/>
    </source>
</evidence>
<reference evidence="1 2" key="1">
    <citation type="submission" date="2020-01" db="EMBL/GenBank/DDBJ databases">
        <title>Identification and distribution of gene clusters putatively required for synthesis of sphingolipid metabolism inhibitors in phylogenetically diverse species of the filamentous fungus Fusarium.</title>
        <authorList>
            <person name="Kim H.-S."/>
            <person name="Busman M."/>
            <person name="Brown D.W."/>
            <person name="Divon H."/>
            <person name="Uhlig S."/>
            <person name="Proctor R.H."/>
        </authorList>
    </citation>
    <scope>NUCLEOTIDE SEQUENCE [LARGE SCALE GENOMIC DNA]</scope>
    <source>
        <strain evidence="1 2">NRRL 20459</strain>
    </source>
</reference>
<gene>
    <name evidence="1" type="ORF">FALBO_10359</name>
</gene>
<evidence type="ECO:0000313" key="1">
    <source>
        <dbReference type="EMBL" id="KAF4462831.1"/>
    </source>
</evidence>
<dbReference type="AlphaFoldDB" id="A0A8H4L5V3"/>
<accession>A0A8H4L5V3</accession>
<comment type="caution">
    <text evidence="1">The sequence shown here is derived from an EMBL/GenBank/DDBJ whole genome shotgun (WGS) entry which is preliminary data.</text>
</comment>